<proteinExistence type="predicted"/>
<keyword evidence="2 3" id="KW-0802">TPR repeat</keyword>
<keyword evidence="1" id="KW-0677">Repeat</keyword>
<dbReference type="Gene3D" id="1.25.40.10">
    <property type="entry name" value="Tetratricopeptide repeat domain"/>
    <property type="match status" value="1"/>
</dbReference>
<dbReference type="Proteomes" id="UP001596045">
    <property type="component" value="Unassembled WGS sequence"/>
</dbReference>
<accession>A0ABW0MA81</accession>
<evidence type="ECO:0000256" key="2">
    <source>
        <dbReference type="ARBA" id="ARBA00022803"/>
    </source>
</evidence>
<name>A0ABW0MA81_9BURK</name>
<evidence type="ECO:0000313" key="4">
    <source>
        <dbReference type="EMBL" id="MFC5474813.1"/>
    </source>
</evidence>
<feature type="repeat" description="TPR" evidence="3">
    <location>
        <begin position="150"/>
        <end position="183"/>
    </location>
</feature>
<dbReference type="NCBIfam" id="TIGR02521">
    <property type="entry name" value="type_IV_pilW"/>
    <property type="match status" value="1"/>
</dbReference>
<dbReference type="PROSITE" id="PS50005">
    <property type="entry name" value="TPR"/>
    <property type="match status" value="2"/>
</dbReference>
<dbReference type="InterPro" id="IPR013360">
    <property type="entry name" value="Pilus_4_PilW"/>
</dbReference>
<dbReference type="InterPro" id="IPR011990">
    <property type="entry name" value="TPR-like_helical_dom_sf"/>
</dbReference>
<sequence>MITAAVLSLLTGCANLPNQPIGIDNDVGARRELPTSSDQTEAQRRAAIRLQLAIGYYEQRQLEVGLDEIKQALIAYPDFADAYSVRALIYMDMGEVRLAEDNFQHALRLSPNNPDFLNNYGWFLCQNSREKESLTYFDTALKSRSYQSPAKALANAGVCSMKLKDSTAAERYFLQAFQFDPSNPLTNANLAKLAYERNDYERARFYIGLVTKNEVQSAEVLWIAIKVERKLGDSAAEASLVTQLRRRFAGSTEYASYQRGAFND</sequence>
<dbReference type="RefSeq" id="WP_378997922.1">
    <property type="nucleotide sequence ID" value="NZ_JBHSMT010000023.1"/>
</dbReference>
<dbReference type="PROSITE" id="PS50293">
    <property type="entry name" value="TPR_REGION"/>
    <property type="match status" value="1"/>
</dbReference>
<reference evidence="5" key="1">
    <citation type="journal article" date="2019" name="Int. J. Syst. Evol. Microbiol.">
        <title>The Global Catalogue of Microorganisms (GCM) 10K type strain sequencing project: providing services to taxonomists for standard genome sequencing and annotation.</title>
        <authorList>
            <consortium name="The Broad Institute Genomics Platform"/>
            <consortium name="The Broad Institute Genome Sequencing Center for Infectious Disease"/>
            <person name="Wu L."/>
            <person name="Ma J."/>
        </authorList>
    </citation>
    <scope>NUCLEOTIDE SEQUENCE [LARGE SCALE GENOMIC DNA]</scope>
    <source>
        <strain evidence="5">JCM 17066</strain>
    </source>
</reference>
<evidence type="ECO:0000313" key="5">
    <source>
        <dbReference type="Proteomes" id="UP001596045"/>
    </source>
</evidence>
<dbReference type="Pfam" id="PF13181">
    <property type="entry name" value="TPR_8"/>
    <property type="match status" value="1"/>
</dbReference>
<keyword evidence="5" id="KW-1185">Reference proteome</keyword>
<dbReference type="SUPFAM" id="SSF48452">
    <property type="entry name" value="TPR-like"/>
    <property type="match status" value="1"/>
</dbReference>
<dbReference type="SMART" id="SM00028">
    <property type="entry name" value="TPR"/>
    <property type="match status" value="4"/>
</dbReference>
<dbReference type="EMBL" id="JBHSMT010000023">
    <property type="protein sequence ID" value="MFC5474813.1"/>
    <property type="molecule type" value="Genomic_DNA"/>
</dbReference>
<dbReference type="InterPro" id="IPR019734">
    <property type="entry name" value="TPR_rpt"/>
</dbReference>
<protein>
    <submittedName>
        <fullName evidence="4">Type IV pilus biogenesis/stability protein PilW</fullName>
    </submittedName>
</protein>
<dbReference type="PANTHER" id="PTHR44943">
    <property type="entry name" value="CELLULOSE SYNTHASE OPERON PROTEIN C"/>
    <property type="match status" value="1"/>
</dbReference>
<comment type="caution">
    <text evidence="4">The sequence shown here is derived from an EMBL/GenBank/DDBJ whole genome shotgun (WGS) entry which is preliminary data.</text>
</comment>
<dbReference type="Pfam" id="PF13431">
    <property type="entry name" value="TPR_17"/>
    <property type="match status" value="1"/>
</dbReference>
<dbReference type="PANTHER" id="PTHR44943:SF8">
    <property type="entry name" value="TPR REPEAT-CONTAINING PROTEIN MJ0263"/>
    <property type="match status" value="1"/>
</dbReference>
<feature type="repeat" description="TPR" evidence="3">
    <location>
        <begin position="80"/>
        <end position="113"/>
    </location>
</feature>
<dbReference type="InterPro" id="IPR051685">
    <property type="entry name" value="Ycf3/AcsC/BcsC/TPR_MFPF"/>
</dbReference>
<organism evidence="4 5">
    <name type="scientific">Paraherbaspirillum soli</name>
    <dbReference type="NCBI Taxonomy" id="631222"/>
    <lineage>
        <taxon>Bacteria</taxon>
        <taxon>Pseudomonadati</taxon>
        <taxon>Pseudomonadota</taxon>
        <taxon>Betaproteobacteria</taxon>
        <taxon>Burkholderiales</taxon>
        <taxon>Oxalobacteraceae</taxon>
        <taxon>Paraherbaspirillum</taxon>
    </lineage>
</organism>
<evidence type="ECO:0000256" key="3">
    <source>
        <dbReference type="PROSITE-ProRule" id="PRU00339"/>
    </source>
</evidence>
<gene>
    <name evidence="4" type="primary">pilW</name>
    <name evidence="4" type="ORF">ACFPM8_12700</name>
</gene>
<evidence type="ECO:0000256" key="1">
    <source>
        <dbReference type="ARBA" id="ARBA00022737"/>
    </source>
</evidence>